<evidence type="ECO:0000256" key="8">
    <source>
        <dbReference type="ARBA" id="ARBA00022917"/>
    </source>
</evidence>
<keyword evidence="6 10" id="KW-0547">Nucleotide-binding</keyword>
<feature type="region of interest" description="Disordered" evidence="11">
    <location>
        <begin position="111"/>
        <end position="137"/>
    </location>
</feature>
<dbReference type="InterPro" id="IPR033910">
    <property type="entry name" value="GluRS_core"/>
</dbReference>
<dbReference type="GO" id="GO:0008270">
    <property type="term" value="F:zinc ion binding"/>
    <property type="evidence" value="ECO:0007669"/>
    <property type="project" value="InterPro"/>
</dbReference>
<keyword evidence="9 10" id="KW-0030">Aminoacyl-tRNA synthetase</keyword>
<reference evidence="14" key="1">
    <citation type="submission" date="2022-04" db="EMBL/GenBank/DDBJ databases">
        <title>Roseomonas acroporae sp. nov., isolated from coral Acropora digitifera.</title>
        <authorList>
            <person name="Sun H."/>
        </authorList>
    </citation>
    <scope>NUCLEOTIDE SEQUENCE</scope>
    <source>
        <strain evidence="14">NAR14</strain>
    </source>
</reference>
<evidence type="ECO:0000256" key="6">
    <source>
        <dbReference type="ARBA" id="ARBA00022741"/>
    </source>
</evidence>
<dbReference type="GO" id="GO:0005829">
    <property type="term" value="C:cytosol"/>
    <property type="evidence" value="ECO:0007669"/>
    <property type="project" value="TreeGrafter"/>
</dbReference>
<keyword evidence="8 10" id="KW-0648">Protein biosynthesis</keyword>
<dbReference type="PROSITE" id="PS00178">
    <property type="entry name" value="AA_TRNA_LIGASE_I"/>
    <property type="match status" value="1"/>
</dbReference>
<accession>A0A9X1Y7J6</accession>
<evidence type="ECO:0000256" key="11">
    <source>
        <dbReference type="SAM" id="MobiDB-lite"/>
    </source>
</evidence>
<keyword evidence="7 10" id="KW-0067">ATP-binding</keyword>
<evidence type="ECO:0000256" key="7">
    <source>
        <dbReference type="ARBA" id="ARBA00022840"/>
    </source>
</evidence>
<evidence type="ECO:0000313" key="15">
    <source>
        <dbReference type="Proteomes" id="UP001139516"/>
    </source>
</evidence>
<dbReference type="InterPro" id="IPR014729">
    <property type="entry name" value="Rossmann-like_a/b/a_fold"/>
</dbReference>
<dbReference type="CDD" id="cd00808">
    <property type="entry name" value="GluRS_core"/>
    <property type="match status" value="1"/>
</dbReference>
<evidence type="ECO:0000256" key="10">
    <source>
        <dbReference type="HAMAP-Rule" id="MF_00022"/>
    </source>
</evidence>
<feature type="short sequence motif" description="'KMSKS' region" evidence="10">
    <location>
        <begin position="238"/>
        <end position="242"/>
    </location>
</feature>
<dbReference type="SUPFAM" id="SSF48163">
    <property type="entry name" value="An anticodon-binding domain of class I aminoacyl-tRNA synthetases"/>
    <property type="match status" value="1"/>
</dbReference>
<dbReference type="NCBIfam" id="TIGR00464">
    <property type="entry name" value="gltX_bact"/>
    <property type="match status" value="1"/>
</dbReference>
<dbReference type="SUPFAM" id="SSF52374">
    <property type="entry name" value="Nucleotidylyl transferase"/>
    <property type="match status" value="1"/>
</dbReference>
<dbReference type="Pfam" id="PF00749">
    <property type="entry name" value="tRNA-synt_1c"/>
    <property type="match status" value="1"/>
</dbReference>
<dbReference type="GO" id="GO:0000049">
    <property type="term" value="F:tRNA binding"/>
    <property type="evidence" value="ECO:0007669"/>
    <property type="project" value="InterPro"/>
</dbReference>
<feature type="binding site" evidence="10">
    <location>
        <position position="241"/>
    </location>
    <ligand>
        <name>ATP</name>
        <dbReference type="ChEBI" id="CHEBI:30616"/>
    </ligand>
</feature>
<comment type="function">
    <text evidence="10">Catalyzes the attachment of glutamate to tRNA(Glu) in a two-step reaction: glutamate is first activated by ATP to form Glu-AMP and then transferred to the acceptor end of tRNA(Glu).</text>
</comment>
<keyword evidence="15" id="KW-1185">Reference proteome</keyword>
<name>A0A9X1Y7J6_9PROT</name>
<dbReference type="InterPro" id="IPR000924">
    <property type="entry name" value="Glu/Gln-tRNA-synth"/>
</dbReference>
<proteinExistence type="inferred from homology"/>
<feature type="short sequence motif" description="'HIGH' region" evidence="10">
    <location>
        <begin position="9"/>
        <end position="19"/>
    </location>
</feature>
<feature type="compositionally biased region" description="Basic and acidic residues" evidence="11">
    <location>
        <begin position="111"/>
        <end position="131"/>
    </location>
</feature>
<evidence type="ECO:0000256" key="4">
    <source>
        <dbReference type="ARBA" id="ARBA00022490"/>
    </source>
</evidence>
<dbReference type="AlphaFoldDB" id="A0A9X1Y7J6"/>
<dbReference type="InterPro" id="IPR020751">
    <property type="entry name" value="aa-tRNA-synth_I_codon-bd_sub2"/>
</dbReference>
<dbReference type="PANTHER" id="PTHR43311">
    <property type="entry name" value="GLUTAMATE--TRNA LIGASE"/>
    <property type="match status" value="1"/>
</dbReference>
<dbReference type="EMBL" id="JALPRX010000014">
    <property type="protein sequence ID" value="MCK8783527.1"/>
    <property type="molecule type" value="Genomic_DNA"/>
</dbReference>
<organism evidence="14 15">
    <name type="scientific">Roseomonas acroporae</name>
    <dbReference type="NCBI Taxonomy" id="2937791"/>
    <lineage>
        <taxon>Bacteria</taxon>
        <taxon>Pseudomonadati</taxon>
        <taxon>Pseudomonadota</taxon>
        <taxon>Alphaproteobacteria</taxon>
        <taxon>Acetobacterales</taxon>
        <taxon>Roseomonadaceae</taxon>
        <taxon>Roseomonas</taxon>
    </lineage>
</organism>
<comment type="caution">
    <text evidence="10">Lacks conserved residue(s) required for the propagation of feature annotation.</text>
</comment>
<dbReference type="PANTHER" id="PTHR43311:SF2">
    <property type="entry name" value="GLUTAMATE--TRNA LIGASE, MITOCHONDRIAL-RELATED"/>
    <property type="match status" value="1"/>
</dbReference>
<evidence type="ECO:0000256" key="9">
    <source>
        <dbReference type="ARBA" id="ARBA00023146"/>
    </source>
</evidence>
<feature type="domain" description="Aminoacyl-tRNA synthetase class I anticodon-binding" evidence="13">
    <location>
        <begin position="325"/>
        <end position="462"/>
    </location>
</feature>
<evidence type="ECO:0000259" key="12">
    <source>
        <dbReference type="Pfam" id="PF00749"/>
    </source>
</evidence>
<comment type="subunit">
    <text evidence="3 10">Monomer.</text>
</comment>
<dbReference type="GO" id="GO:0004818">
    <property type="term" value="F:glutamate-tRNA ligase activity"/>
    <property type="evidence" value="ECO:0007669"/>
    <property type="project" value="UniProtKB-UniRule"/>
</dbReference>
<sequence>MSVRTRFAPSPTGLLHIGGARTALFNYLFSRHHGGEFLLRIEDTDRARSTEEATRVILDGLAWLGLDADQPPVFQSTREARHVEVAEELLAKGLAYRDYCTAEELAAMREQAAKEGRPPRYDGRWRDRDPSEAPAGVKPSIRIKAPRDGETVVHDLVQGEVRVRNSELDDMIILRSDGTPTYLHAVVVDDHDMGITHVIRGDDHLTNTFRQIMVYEAMGWERPAFAHIPLIHGADGAKLSKRHGAVSVLEFREQGFLPEALCNYLLRLGWGHGDEEVVPRERAIQLFDLKDVGRAASRMDYAKLTHLNGIYLRQADNDRLLAEVMERLAKRGLLFGTDTAERVKLLMPALKERARTLEELAGSAAFAVTDGAPPLEAKAQALLTPEAKAMLRDLVDFLGNAPWEQSDLDHWLRDYAEVKGLKLGAVAQPLRAALTGSTQSPPIDAVLYALGRSEVTLRLLAAVGETLD</sequence>
<dbReference type="RefSeq" id="WP_248665653.1">
    <property type="nucleotide sequence ID" value="NZ_JALPRX010000014.1"/>
</dbReference>
<dbReference type="InterPro" id="IPR004527">
    <property type="entry name" value="Glu-tRNA-ligase_bac/mito"/>
</dbReference>
<dbReference type="Gene3D" id="3.40.50.620">
    <property type="entry name" value="HUPs"/>
    <property type="match status" value="1"/>
</dbReference>
<dbReference type="InterPro" id="IPR008925">
    <property type="entry name" value="aa_tRNA-synth_I_cd-bd_sf"/>
</dbReference>
<comment type="subcellular location">
    <subcellularLocation>
        <location evidence="1 10">Cytoplasm</location>
    </subcellularLocation>
</comment>
<dbReference type="PRINTS" id="PR00987">
    <property type="entry name" value="TRNASYNTHGLU"/>
</dbReference>
<dbReference type="InterPro" id="IPR020058">
    <property type="entry name" value="Glu/Gln-tRNA-synth_Ib_cat-dom"/>
</dbReference>
<evidence type="ECO:0000256" key="3">
    <source>
        <dbReference type="ARBA" id="ARBA00011245"/>
    </source>
</evidence>
<evidence type="ECO:0000256" key="5">
    <source>
        <dbReference type="ARBA" id="ARBA00022598"/>
    </source>
</evidence>
<dbReference type="InterPro" id="IPR001412">
    <property type="entry name" value="aa-tRNA-synth_I_CS"/>
</dbReference>
<dbReference type="InterPro" id="IPR045462">
    <property type="entry name" value="aa-tRNA-synth_I_cd-bd"/>
</dbReference>
<gene>
    <name evidence="10 14" type="primary">gltX</name>
    <name evidence="14" type="ORF">M0638_03920</name>
</gene>
<dbReference type="HAMAP" id="MF_00022">
    <property type="entry name" value="Glu_tRNA_synth_type1"/>
    <property type="match status" value="1"/>
</dbReference>
<protein>
    <recommendedName>
        <fullName evidence="10">Glutamate--tRNA ligase</fullName>
        <ecNumber evidence="10">6.1.1.17</ecNumber>
    </recommendedName>
    <alternativeName>
        <fullName evidence="10">Glutamyl-tRNA synthetase</fullName>
        <shortName evidence="10">GluRS</shortName>
    </alternativeName>
</protein>
<feature type="domain" description="Glutamyl/glutaminyl-tRNA synthetase class Ib catalytic" evidence="12">
    <location>
        <begin position="3"/>
        <end position="305"/>
    </location>
</feature>
<comment type="caution">
    <text evidence="14">The sequence shown here is derived from an EMBL/GenBank/DDBJ whole genome shotgun (WGS) entry which is preliminary data.</text>
</comment>
<dbReference type="Pfam" id="PF19269">
    <property type="entry name" value="Anticodon_2"/>
    <property type="match status" value="1"/>
</dbReference>
<dbReference type="Proteomes" id="UP001139516">
    <property type="component" value="Unassembled WGS sequence"/>
</dbReference>
<dbReference type="FunFam" id="3.40.50.620:FF:000007">
    <property type="entry name" value="Glutamate--tRNA ligase"/>
    <property type="match status" value="1"/>
</dbReference>
<dbReference type="GO" id="GO:0006424">
    <property type="term" value="P:glutamyl-tRNA aminoacylation"/>
    <property type="evidence" value="ECO:0007669"/>
    <property type="project" value="UniProtKB-UniRule"/>
</dbReference>
<evidence type="ECO:0000256" key="2">
    <source>
        <dbReference type="ARBA" id="ARBA00007894"/>
    </source>
</evidence>
<comment type="similarity">
    <text evidence="2 10">Belongs to the class-I aminoacyl-tRNA synthetase family. Glutamate--tRNA ligase type 1 subfamily.</text>
</comment>
<keyword evidence="4 10" id="KW-0963">Cytoplasm</keyword>
<dbReference type="GO" id="GO:0005524">
    <property type="term" value="F:ATP binding"/>
    <property type="evidence" value="ECO:0007669"/>
    <property type="project" value="UniProtKB-UniRule"/>
</dbReference>
<dbReference type="InterPro" id="IPR049940">
    <property type="entry name" value="GluQ/Sye"/>
</dbReference>
<evidence type="ECO:0000313" key="14">
    <source>
        <dbReference type="EMBL" id="MCK8783527.1"/>
    </source>
</evidence>
<dbReference type="EC" id="6.1.1.17" evidence="10"/>
<comment type="catalytic activity">
    <reaction evidence="10">
        <text>tRNA(Glu) + L-glutamate + ATP = L-glutamyl-tRNA(Glu) + AMP + diphosphate</text>
        <dbReference type="Rhea" id="RHEA:23540"/>
        <dbReference type="Rhea" id="RHEA-COMP:9663"/>
        <dbReference type="Rhea" id="RHEA-COMP:9680"/>
        <dbReference type="ChEBI" id="CHEBI:29985"/>
        <dbReference type="ChEBI" id="CHEBI:30616"/>
        <dbReference type="ChEBI" id="CHEBI:33019"/>
        <dbReference type="ChEBI" id="CHEBI:78442"/>
        <dbReference type="ChEBI" id="CHEBI:78520"/>
        <dbReference type="ChEBI" id="CHEBI:456215"/>
        <dbReference type="EC" id="6.1.1.17"/>
    </reaction>
</comment>
<evidence type="ECO:0000256" key="1">
    <source>
        <dbReference type="ARBA" id="ARBA00004496"/>
    </source>
</evidence>
<evidence type="ECO:0000259" key="13">
    <source>
        <dbReference type="Pfam" id="PF19269"/>
    </source>
</evidence>
<keyword evidence="5 10" id="KW-0436">Ligase</keyword>
<dbReference type="Gene3D" id="1.10.10.350">
    <property type="match status" value="1"/>
</dbReference>